<sequence length="70" mass="7882">MLRHDEAGSTGVIPRPHRKPTMMADRFKCEEAVRLDRSDTTTSQKTDVKQRLRCVSEVTGGPIVPFSILQ</sequence>
<accession>A0A2H1W5G0</accession>
<evidence type="ECO:0000256" key="1">
    <source>
        <dbReference type="SAM" id="MobiDB-lite"/>
    </source>
</evidence>
<name>A0A2H1W5G0_SPOFR</name>
<protein>
    <submittedName>
        <fullName evidence="2">SFRICE_027908</fullName>
    </submittedName>
</protein>
<gene>
    <name evidence="2" type="ORF">SFRICE_027908</name>
</gene>
<dbReference type="EMBL" id="ODYU01006461">
    <property type="protein sequence ID" value="SOQ48319.1"/>
    <property type="molecule type" value="Genomic_DNA"/>
</dbReference>
<dbReference type="AlphaFoldDB" id="A0A2H1W5G0"/>
<feature type="region of interest" description="Disordered" evidence="1">
    <location>
        <begin position="1"/>
        <end position="23"/>
    </location>
</feature>
<proteinExistence type="predicted"/>
<evidence type="ECO:0000313" key="2">
    <source>
        <dbReference type="EMBL" id="SOQ48319.1"/>
    </source>
</evidence>
<reference evidence="2" key="1">
    <citation type="submission" date="2016-07" db="EMBL/GenBank/DDBJ databases">
        <authorList>
            <person name="Bretaudeau A."/>
        </authorList>
    </citation>
    <scope>NUCLEOTIDE SEQUENCE</scope>
    <source>
        <strain evidence="2">Rice</strain>
        <tissue evidence="2">Whole body</tissue>
    </source>
</reference>
<organism evidence="2">
    <name type="scientific">Spodoptera frugiperda</name>
    <name type="common">Fall armyworm</name>
    <dbReference type="NCBI Taxonomy" id="7108"/>
    <lineage>
        <taxon>Eukaryota</taxon>
        <taxon>Metazoa</taxon>
        <taxon>Ecdysozoa</taxon>
        <taxon>Arthropoda</taxon>
        <taxon>Hexapoda</taxon>
        <taxon>Insecta</taxon>
        <taxon>Pterygota</taxon>
        <taxon>Neoptera</taxon>
        <taxon>Endopterygota</taxon>
        <taxon>Lepidoptera</taxon>
        <taxon>Glossata</taxon>
        <taxon>Ditrysia</taxon>
        <taxon>Noctuoidea</taxon>
        <taxon>Noctuidae</taxon>
        <taxon>Amphipyrinae</taxon>
        <taxon>Spodoptera</taxon>
    </lineage>
</organism>